<keyword evidence="3" id="KW-0460">Magnesium</keyword>
<dbReference type="Gene3D" id="3.40.1440.10">
    <property type="entry name" value="GIY-YIG endonuclease"/>
    <property type="match status" value="1"/>
</dbReference>
<dbReference type="RefSeq" id="YP_009280083.1">
    <property type="nucleotide sequence ID" value="NC_031020.1"/>
</dbReference>
<gene>
    <name evidence="5" type="ORF">MP1_gp0225</name>
</gene>
<evidence type="ECO:0000259" key="4">
    <source>
        <dbReference type="PROSITE" id="PS50164"/>
    </source>
</evidence>
<evidence type="ECO:0000256" key="3">
    <source>
        <dbReference type="ARBA" id="ARBA00022842"/>
    </source>
</evidence>
<keyword evidence="5" id="KW-0378">Hydrolase</keyword>
<dbReference type="OrthoDB" id="18370at10239"/>
<keyword evidence="5" id="KW-0540">Nuclease</keyword>
<organism evidence="5 6">
    <name type="scientific">Morganella phage vB_MmoM_MP1</name>
    <dbReference type="NCBI Taxonomy" id="1852628"/>
    <lineage>
        <taxon>Viruses</taxon>
        <taxon>Duplodnaviria</taxon>
        <taxon>Heunggongvirae</taxon>
        <taxon>Uroviricota</taxon>
        <taxon>Caudoviricetes</taxon>
        <taxon>Pantevenvirales</taxon>
        <taxon>Straboviridae</taxon>
        <taxon>Gualtarvirus</taxon>
        <taxon>Gualtarvirus mp1</taxon>
    </lineage>
</organism>
<feature type="domain" description="GIY-YIG" evidence="4">
    <location>
        <begin position="3"/>
        <end position="86"/>
    </location>
</feature>
<evidence type="ECO:0000256" key="1">
    <source>
        <dbReference type="ARBA" id="ARBA00001946"/>
    </source>
</evidence>
<keyword evidence="5" id="KW-0255">Endonuclease</keyword>
<dbReference type="GO" id="GO:0004519">
    <property type="term" value="F:endonuclease activity"/>
    <property type="evidence" value="ECO:0007669"/>
    <property type="project" value="UniProtKB-KW"/>
</dbReference>
<sequence length="238" mass="26956">MSDVYTVYKTTCLVNSKIYVGVHKTENPNDEYLGSGKILSNAIAKYGRSQFVKEILHICDSAEEAFLLESKIVNEDFIKDENTYNIKLGGDGGWDYINKTGLNVNSIKEETKIKISKAQKNRYNSGVQPWNKGLKFPGTGKSNKTRLLNGISFAGKNNPMYGKDLRDILSPEEVKAWGERISKANKGKIRTDEAKLNYSKAAKSRKWLIHKSGKLASTIDPNDFRFNHPDWQTGRKWK</sequence>
<dbReference type="KEGG" id="vg:29059433"/>
<dbReference type="EMBL" id="KX078569">
    <property type="protein sequence ID" value="ANM46454.1"/>
    <property type="molecule type" value="Genomic_DNA"/>
</dbReference>
<name>A0A192Y9P1_9CAUD</name>
<reference evidence="5 6" key="1">
    <citation type="submission" date="2016-04" db="EMBL/GenBank/DDBJ databases">
        <title>Comparative genomics of Morganella phages MP1 and MP2 define new clades among the T4 and T7-like Viruses.</title>
        <authorList>
            <person name="Pinto G."/>
            <person name="Oliveira A."/>
            <person name="Malgorzata L."/>
            <person name="Kropinski A."/>
            <person name="Azeredo J."/>
        </authorList>
    </citation>
    <scope>NUCLEOTIDE SEQUENCE [LARGE SCALE GENOMIC DNA]</scope>
</reference>
<dbReference type="InterPro" id="IPR003611">
    <property type="entry name" value="NUMOD3"/>
</dbReference>
<dbReference type="Proteomes" id="UP000203816">
    <property type="component" value="Segment"/>
</dbReference>
<evidence type="ECO:0000313" key="6">
    <source>
        <dbReference type="Proteomes" id="UP000203816"/>
    </source>
</evidence>
<comment type="cofactor">
    <cofactor evidence="1">
        <name>Mg(2+)</name>
        <dbReference type="ChEBI" id="CHEBI:18420"/>
    </cofactor>
</comment>
<dbReference type="SMART" id="SM00465">
    <property type="entry name" value="GIYc"/>
    <property type="match status" value="1"/>
</dbReference>
<proteinExistence type="predicted"/>
<dbReference type="GeneID" id="29059433"/>
<dbReference type="PROSITE" id="PS50164">
    <property type="entry name" value="GIY_YIG"/>
    <property type="match status" value="1"/>
</dbReference>
<dbReference type="CDD" id="cd10444">
    <property type="entry name" value="GIY-YIG_SegABCDEFG"/>
    <property type="match status" value="1"/>
</dbReference>
<protein>
    <submittedName>
        <fullName evidence="5">Seg-like homing endonuclease</fullName>
    </submittedName>
</protein>
<dbReference type="SUPFAM" id="SSF82771">
    <property type="entry name" value="GIY-YIG endonuclease"/>
    <property type="match status" value="1"/>
</dbReference>
<evidence type="ECO:0000256" key="2">
    <source>
        <dbReference type="ARBA" id="ARBA00010045"/>
    </source>
</evidence>
<dbReference type="GO" id="GO:0003677">
    <property type="term" value="F:DNA binding"/>
    <property type="evidence" value="ECO:0007669"/>
    <property type="project" value="InterPro"/>
</dbReference>
<accession>A0A192Y9P1</accession>
<evidence type="ECO:0000313" key="5">
    <source>
        <dbReference type="EMBL" id="ANM46454.1"/>
    </source>
</evidence>
<dbReference type="Pfam" id="PF07460">
    <property type="entry name" value="NUMOD3"/>
    <property type="match status" value="1"/>
</dbReference>
<dbReference type="InterPro" id="IPR000305">
    <property type="entry name" value="GIY-YIG_endonuc"/>
</dbReference>
<comment type="similarity">
    <text evidence="2">To endonucleases of group I introns of fungi and phage.</text>
</comment>
<dbReference type="InterPro" id="IPR035901">
    <property type="entry name" value="GIY-YIG_endonuc_sf"/>
</dbReference>
<keyword evidence="6" id="KW-1185">Reference proteome</keyword>